<comment type="caution">
    <text evidence="1">The sequence shown here is derived from an EMBL/GenBank/DDBJ whole genome shotgun (WGS) entry which is preliminary data.</text>
</comment>
<dbReference type="EMBL" id="VSSQ01145263">
    <property type="protein sequence ID" value="MPN64410.1"/>
    <property type="molecule type" value="Genomic_DNA"/>
</dbReference>
<accession>A0A645JMU7</accession>
<sequence length="149" mass="16737">MNEGDPLEISIANNGVFLERYVPMYEFKVQAKIFLRTFHNQFKVPVALCDRYEIIAAQGVPIPPNTRITDSLEFHVSESIEYIHGAENAAVPIIFEMDFLANAIIPIATNTDKLGGLILVRQGEELLTNEQLQCAKFFVKLLADQIALD</sequence>
<dbReference type="Gene3D" id="3.30.450.40">
    <property type="match status" value="1"/>
</dbReference>
<evidence type="ECO:0000313" key="1">
    <source>
        <dbReference type="EMBL" id="MPN64410.1"/>
    </source>
</evidence>
<gene>
    <name evidence="1" type="ORF">SDC9_212182</name>
</gene>
<organism evidence="1">
    <name type="scientific">bioreactor metagenome</name>
    <dbReference type="NCBI Taxonomy" id="1076179"/>
    <lineage>
        <taxon>unclassified sequences</taxon>
        <taxon>metagenomes</taxon>
        <taxon>ecological metagenomes</taxon>
    </lineage>
</organism>
<reference evidence="1" key="1">
    <citation type="submission" date="2019-08" db="EMBL/GenBank/DDBJ databases">
        <authorList>
            <person name="Kucharzyk K."/>
            <person name="Murdoch R.W."/>
            <person name="Higgins S."/>
            <person name="Loffler F."/>
        </authorList>
    </citation>
    <scope>NUCLEOTIDE SEQUENCE</scope>
</reference>
<proteinExistence type="predicted"/>
<dbReference type="AlphaFoldDB" id="A0A645JMU7"/>
<protein>
    <submittedName>
        <fullName evidence="1">Uncharacterized protein</fullName>
    </submittedName>
</protein>
<name>A0A645JMU7_9ZZZZ</name>
<dbReference type="InterPro" id="IPR029016">
    <property type="entry name" value="GAF-like_dom_sf"/>
</dbReference>